<dbReference type="VEuPathDB" id="VectorBase:LLONM1_010342"/>
<dbReference type="EnsemblMetazoa" id="LLOJ001937-RA">
    <property type="protein sequence ID" value="LLOJ001937-PA"/>
    <property type="gene ID" value="LLOJ001937"/>
</dbReference>
<dbReference type="AlphaFoldDB" id="A0A1B0FUZ8"/>
<reference evidence="6" key="1">
    <citation type="submission" date="2012-05" db="EMBL/GenBank/DDBJ databases">
        <title>Whole Genome Assembly of Lutzomyia longipalpis.</title>
        <authorList>
            <person name="Richards S."/>
            <person name="Qu C."/>
            <person name="Dillon R."/>
            <person name="Worley K."/>
            <person name="Scherer S."/>
            <person name="Batterton M."/>
            <person name="Taylor A."/>
            <person name="Hawes A."/>
            <person name="Hernandez B."/>
            <person name="Kovar C."/>
            <person name="Mandapat C."/>
            <person name="Pham C."/>
            <person name="Qu C."/>
            <person name="Jing C."/>
            <person name="Bess C."/>
            <person name="Bandaranaike D."/>
            <person name="Ngo D."/>
            <person name="Ongeri F."/>
            <person name="Arias F."/>
            <person name="Lara F."/>
            <person name="Weissenberger G."/>
            <person name="Kamau G."/>
            <person name="Han H."/>
            <person name="Shen H."/>
            <person name="Dinh H."/>
            <person name="Khalil I."/>
            <person name="Jones J."/>
            <person name="Shafer J."/>
            <person name="Jayaseelan J."/>
            <person name="Quiroz J."/>
            <person name="Blankenburg K."/>
            <person name="Nguyen L."/>
            <person name="Jackson L."/>
            <person name="Francisco L."/>
            <person name="Tang L.-Y."/>
            <person name="Pu L.-L."/>
            <person name="Perales L."/>
            <person name="Lorensuhewa L."/>
            <person name="Munidasa M."/>
            <person name="Coyle M."/>
            <person name="Taylor M."/>
            <person name="Puazo M."/>
            <person name="Firestine M."/>
            <person name="Scheel M."/>
            <person name="Javaid M."/>
            <person name="Wang M."/>
            <person name="Li M."/>
            <person name="Tabassum N."/>
            <person name="Saada N."/>
            <person name="Osuji N."/>
            <person name="Aqrawi P."/>
            <person name="Fu Q."/>
            <person name="Thornton R."/>
            <person name="Raj R."/>
            <person name="Goodspeed R."/>
            <person name="Mata R."/>
            <person name="Najjar R."/>
            <person name="Gubbala S."/>
            <person name="Lee S."/>
            <person name="Denson S."/>
            <person name="Patil S."/>
            <person name="Macmil S."/>
            <person name="Qi S."/>
            <person name="Matskevitch T."/>
            <person name="Palculict T."/>
            <person name="Mathew T."/>
            <person name="Vee V."/>
            <person name="Velamala V."/>
            <person name="Korchina V."/>
            <person name="Cai W."/>
            <person name="Liu W."/>
            <person name="Dai W."/>
            <person name="Zou X."/>
            <person name="Zhu Y."/>
            <person name="Zhang Y."/>
            <person name="Wu Y.-Q."/>
            <person name="Xin Y."/>
            <person name="Nazarath L."/>
            <person name="Kovar C."/>
            <person name="Han Y."/>
            <person name="Muzny D."/>
            <person name="Gibbs R."/>
        </authorList>
    </citation>
    <scope>NUCLEOTIDE SEQUENCE [LARGE SCALE GENOMIC DNA]</scope>
    <source>
        <strain evidence="6">Jacobina</strain>
    </source>
</reference>
<dbReference type="Proteomes" id="UP000092461">
    <property type="component" value="Unassembled WGS sequence"/>
</dbReference>
<dbReference type="SUPFAM" id="SSF57625">
    <property type="entry name" value="Invertebrate chitin-binding proteins"/>
    <property type="match status" value="1"/>
</dbReference>
<dbReference type="GO" id="GO:0008061">
    <property type="term" value="F:chitin binding"/>
    <property type="evidence" value="ECO:0007669"/>
    <property type="project" value="InterPro"/>
</dbReference>
<organism evidence="5 6">
    <name type="scientific">Lutzomyia longipalpis</name>
    <name type="common">Sand fly</name>
    <dbReference type="NCBI Taxonomy" id="7200"/>
    <lineage>
        <taxon>Eukaryota</taxon>
        <taxon>Metazoa</taxon>
        <taxon>Ecdysozoa</taxon>
        <taxon>Arthropoda</taxon>
        <taxon>Hexapoda</taxon>
        <taxon>Insecta</taxon>
        <taxon>Pterygota</taxon>
        <taxon>Neoptera</taxon>
        <taxon>Endopterygota</taxon>
        <taxon>Diptera</taxon>
        <taxon>Nematocera</taxon>
        <taxon>Psychodoidea</taxon>
        <taxon>Psychodidae</taxon>
        <taxon>Lutzomyia</taxon>
        <taxon>Lutzomyia</taxon>
    </lineage>
</organism>
<evidence type="ECO:0000256" key="2">
    <source>
        <dbReference type="SAM" id="SignalP"/>
    </source>
</evidence>
<feature type="domain" description="Chitin-binding type-2" evidence="3">
    <location>
        <begin position="58"/>
        <end position="127"/>
    </location>
</feature>
<dbReference type="Pfam" id="PF01607">
    <property type="entry name" value="CBM_14"/>
    <property type="match status" value="1"/>
</dbReference>
<dbReference type="PANTHER" id="PTHR22933:SF43">
    <property type="entry name" value="LP10131P"/>
    <property type="match status" value="1"/>
</dbReference>
<dbReference type="InterPro" id="IPR036508">
    <property type="entry name" value="Chitin-bd_dom_sf"/>
</dbReference>
<accession>A0A1B0FUZ8</accession>
<evidence type="ECO:0000313" key="6">
    <source>
        <dbReference type="Proteomes" id="UP000092461"/>
    </source>
</evidence>
<dbReference type="EMBL" id="GITU01004340">
    <property type="protein sequence ID" value="MBC1173043.1"/>
    <property type="molecule type" value="Transcribed_RNA"/>
</dbReference>
<dbReference type="EMBL" id="AJWK01006479">
    <property type="status" value="NOT_ANNOTATED_CDS"/>
    <property type="molecule type" value="Genomic_DNA"/>
</dbReference>
<reference evidence="5" key="3">
    <citation type="submission" date="2020-05" db="UniProtKB">
        <authorList>
            <consortium name="EnsemblMetazoa"/>
        </authorList>
    </citation>
    <scope>IDENTIFICATION</scope>
    <source>
        <strain evidence="5">Jacobina</strain>
    </source>
</reference>
<dbReference type="InterPro" id="IPR002557">
    <property type="entry name" value="Chitin-bd_dom"/>
</dbReference>
<evidence type="ECO:0000256" key="1">
    <source>
        <dbReference type="SAM" id="MobiDB-lite"/>
    </source>
</evidence>
<keyword evidence="2" id="KW-0732">Signal</keyword>
<feature type="chain" id="PRO_5044555602" evidence="2">
    <location>
        <begin position="23"/>
        <end position="268"/>
    </location>
</feature>
<protein>
    <submittedName>
        <fullName evidence="4">Putative secreted protein</fullName>
    </submittedName>
</protein>
<dbReference type="PANTHER" id="PTHR22933">
    <property type="entry name" value="FI18007P1-RELATED"/>
    <property type="match status" value="1"/>
</dbReference>
<feature type="signal peptide" evidence="2">
    <location>
        <begin position="1"/>
        <end position="22"/>
    </location>
</feature>
<dbReference type="VEuPathDB" id="VectorBase:LLOJ001937"/>
<dbReference type="InterPro" id="IPR052976">
    <property type="entry name" value="Scoloptoxin-like"/>
</dbReference>
<dbReference type="GO" id="GO:0005576">
    <property type="term" value="C:extracellular region"/>
    <property type="evidence" value="ECO:0007669"/>
    <property type="project" value="InterPro"/>
</dbReference>
<dbReference type="PROSITE" id="PS50940">
    <property type="entry name" value="CHIT_BIND_II"/>
    <property type="match status" value="1"/>
</dbReference>
<evidence type="ECO:0000313" key="5">
    <source>
        <dbReference type="EnsemblMetazoa" id="LLOJ001937-PA"/>
    </source>
</evidence>
<name>A0A1B0FUZ8_LUTLO</name>
<proteinExistence type="predicted"/>
<reference evidence="4" key="2">
    <citation type="journal article" date="2020" name="BMC">
        <title>Leishmania infection induces a limited differential gene expression in the sand fly midgut.</title>
        <authorList>
            <person name="Coutinho-Abreu I.V."/>
            <person name="Serafim T.D."/>
            <person name="Meneses C."/>
            <person name="Kamhawi S."/>
            <person name="Oliveira F."/>
            <person name="Valenzuela J.G."/>
        </authorList>
    </citation>
    <scope>NUCLEOTIDE SEQUENCE</scope>
    <source>
        <strain evidence="4">Jacobina</strain>
        <tissue evidence="4">Midgut</tissue>
    </source>
</reference>
<keyword evidence="6" id="KW-1185">Reference proteome</keyword>
<evidence type="ECO:0000313" key="4">
    <source>
        <dbReference type="EMBL" id="MBC1173043.1"/>
    </source>
</evidence>
<evidence type="ECO:0000259" key="3">
    <source>
        <dbReference type="PROSITE" id="PS50940"/>
    </source>
</evidence>
<feature type="region of interest" description="Disordered" evidence="1">
    <location>
        <begin position="162"/>
        <end position="185"/>
    </location>
</feature>
<sequence>MFHGKLTIGALLYLSLLKFCENSPLMSNRRPPIARNSGMNSLMLPSNATSIRADISDGFSCENRDYGYYADVANDCQIFHVCLPVMFANQRKSRTYQWSFICPEETLFSQDAFTCVRAEDMTIRCEESEKFYDLNGKFGGMMEGEEMGQFRDVTTTARVEATTTAAEDPTSPPTMQTMKDEGATNESDVRFEMNEDADELGSSSSTSEMILESQPLNSMPDGSESILRNIESIVDKAARDLERVNGTAPLTRTKRKGQRRRFLFAADA</sequence>